<feature type="transmembrane region" description="Helical" evidence="1">
    <location>
        <begin position="71"/>
        <end position="92"/>
    </location>
</feature>
<gene>
    <name evidence="2" type="ORF">EF514_10565</name>
</gene>
<dbReference type="EMBL" id="RLIH01000030">
    <property type="protein sequence ID" value="RVU53824.1"/>
    <property type="molecule type" value="Genomic_DNA"/>
</dbReference>
<feature type="transmembrane region" description="Helical" evidence="1">
    <location>
        <begin position="104"/>
        <end position="127"/>
    </location>
</feature>
<accession>A0A437S487</accession>
<sequence length="139" mass="16120">MNKNLKVGLLFIGNAILLLLSSKAFEKLNKYAQVTFDLKYRFYGYFLQSLAILLTGLIIYLIGKELKGKSLLTFTILLGIIFVFINLIYVAPVEILEVSLIYRVYIIFAINTWIIKLIAIYFGYFLIKYLQERKSQSNI</sequence>
<evidence type="ECO:0000313" key="3">
    <source>
        <dbReference type="Proteomes" id="UP000288812"/>
    </source>
</evidence>
<keyword evidence="3" id="KW-1185">Reference proteome</keyword>
<dbReference type="Proteomes" id="UP000288812">
    <property type="component" value="Unassembled WGS sequence"/>
</dbReference>
<dbReference type="RefSeq" id="WP_127725410.1">
    <property type="nucleotide sequence ID" value="NZ_RLIH01000030.1"/>
</dbReference>
<proteinExistence type="predicted"/>
<feature type="transmembrane region" description="Helical" evidence="1">
    <location>
        <begin position="40"/>
        <end position="62"/>
    </location>
</feature>
<comment type="caution">
    <text evidence="2">The sequence shown here is derived from an EMBL/GenBank/DDBJ whole genome shotgun (WGS) entry which is preliminary data.</text>
</comment>
<organism evidence="2 3">
    <name type="scientific">Anaerosphaera multitolerans</name>
    <dbReference type="NCBI Taxonomy" id="2487351"/>
    <lineage>
        <taxon>Bacteria</taxon>
        <taxon>Bacillati</taxon>
        <taxon>Bacillota</taxon>
        <taxon>Tissierellia</taxon>
        <taxon>Tissierellales</taxon>
        <taxon>Peptoniphilaceae</taxon>
        <taxon>Anaerosphaera</taxon>
    </lineage>
</organism>
<evidence type="ECO:0000256" key="1">
    <source>
        <dbReference type="SAM" id="Phobius"/>
    </source>
</evidence>
<evidence type="ECO:0000313" key="2">
    <source>
        <dbReference type="EMBL" id="RVU53824.1"/>
    </source>
</evidence>
<dbReference type="AlphaFoldDB" id="A0A437S487"/>
<keyword evidence="1" id="KW-1133">Transmembrane helix</keyword>
<name>A0A437S487_9FIRM</name>
<protein>
    <submittedName>
        <fullName evidence="2">Uncharacterized protein</fullName>
    </submittedName>
</protein>
<keyword evidence="1" id="KW-0472">Membrane</keyword>
<reference evidence="2 3" key="1">
    <citation type="submission" date="2018-11" db="EMBL/GenBank/DDBJ databases">
        <title>Genome sequencing and assembly of Anaerosphaera sp. nov., GS7-6-2.</title>
        <authorList>
            <person name="Rettenmaier R."/>
            <person name="Liebl W."/>
            <person name="Zverlov V."/>
        </authorList>
    </citation>
    <scope>NUCLEOTIDE SEQUENCE [LARGE SCALE GENOMIC DNA]</scope>
    <source>
        <strain evidence="2 3">GS7-6-2</strain>
    </source>
</reference>
<keyword evidence="1" id="KW-0812">Transmembrane</keyword>